<keyword evidence="3" id="KW-1185">Reference proteome</keyword>
<dbReference type="SUPFAM" id="SSF51735">
    <property type="entry name" value="NAD(P)-binding Rossmann-fold domains"/>
    <property type="match status" value="1"/>
</dbReference>
<gene>
    <name evidence="2" type="ORF">QBC37DRAFT_414747</name>
</gene>
<comment type="caution">
    <text evidence="2">The sequence shown here is derived from an EMBL/GenBank/DDBJ whole genome shotgun (WGS) entry which is preliminary data.</text>
</comment>
<sequence length="390" mass="41485">MASKVLLIGATGNIGGAVLDSLLKDYPGVTVIAQVRSEEDSTILKNQYAQYNKTLQIVVAASIDSEALKQAAESAAVVLNCGPDVAQENNINKLLSTLACSITDQPKFYVGTTGAASMWDEPVGSPEARTWDDVSDIDDLLAFPESVLHIEHDRVVQRANHLHPLLHTALVSPTTVVGVSPSLKHPTPMVFPDWLHVVKTLGAGVTVNGGKNKTNFVHVKTVAKLYVLLAADGLARANGGAGAAASSSSSSKPETWGPKAYYFAGSLELSFHDFMAEFLLPALKEYGVGAPSYFDYSNTNTTTPKIQDLPDVSNIAAIIGPRYASFPGGDIYTQVIAGAFAINMRATGSRAEQVFEDKGFKWADVEEGDAKDQGIAVAVKAFCELEKVRG</sequence>
<dbReference type="Gene3D" id="3.40.50.720">
    <property type="entry name" value="NAD(P)-binding Rossmann-like Domain"/>
    <property type="match status" value="1"/>
</dbReference>
<name>A0AAN6YDY2_9PEZI</name>
<reference evidence="2" key="1">
    <citation type="journal article" date="2023" name="Mol. Phylogenet. Evol.">
        <title>Genome-scale phylogeny and comparative genomics of the fungal order Sordariales.</title>
        <authorList>
            <person name="Hensen N."/>
            <person name="Bonometti L."/>
            <person name="Westerberg I."/>
            <person name="Brannstrom I.O."/>
            <person name="Guillou S."/>
            <person name="Cros-Aarteil S."/>
            <person name="Calhoun S."/>
            <person name="Haridas S."/>
            <person name="Kuo A."/>
            <person name="Mondo S."/>
            <person name="Pangilinan J."/>
            <person name="Riley R."/>
            <person name="LaButti K."/>
            <person name="Andreopoulos B."/>
            <person name="Lipzen A."/>
            <person name="Chen C."/>
            <person name="Yan M."/>
            <person name="Daum C."/>
            <person name="Ng V."/>
            <person name="Clum A."/>
            <person name="Steindorff A."/>
            <person name="Ohm R.A."/>
            <person name="Martin F."/>
            <person name="Silar P."/>
            <person name="Natvig D.O."/>
            <person name="Lalanne C."/>
            <person name="Gautier V."/>
            <person name="Ament-Velasquez S.L."/>
            <person name="Kruys A."/>
            <person name="Hutchinson M.I."/>
            <person name="Powell A.J."/>
            <person name="Barry K."/>
            <person name="Miller A.N."/>
            <person name="Grigoriev I.V."/>
            <person name="Debuchy R."/>
            <person name="Gladieux P."/>
            <person name="Hiltunen Thoren M."/>
            <person name="Johannesson H."/>
        </authorList>
    </citation>
    <scope>NUCLEOTIDE SEQUENCE</scope>
    <source>
        <strain evidence="2">PSN293</strain>
    </source>
</reference>
<dbReference type="AlphaFoldDB" id="A0AAN6YDY2"/>
<evidence type="ECO:0000313" key="3">
    <source>
        <dbReference type="Proteomes" id="UP001301769"/>
    </source>
</evidence>
<dbReference type="Proteomes" id="UP001301769">
    <property type="component" value="Unassembled WGS sequence"/>
</dbReference>
<dbReference type="InterPro" id="IPR036291">
    <property type="entry name" value="NAD(P)-bd_dom_sf"/>
</dbReference>
<evidence type="ECO:0000313" key="2">
    <source>
        <dbReference type="EMBL" id="KAK4217564.1"/>
    </source>
</evidence>
<dbReference type="GO" id="GO:0005737">
    <property type="term" value="C:cytoplasm"/>
    <property type="evidence" value="ECO:0007669"/>
    <property type="project" value="TreeGrafter"/>
</dbReference>
<protein>
    <recommendedName>
        <fullName evidence="1">NmrA-like domain-containing protein</fullName>
    </recommendedName>
</protein>
<dbReference type="Pfam" id="PF05368">
    <property type="entry name" value="NmrA"/>
    <property type="match status" value="1"/>
</dbReference>
<reference evidence="2" key="2">
    <citation type="submission" date="2023-05" db="EMBL/GenBank/DDBJ databases">
        <authorList>
            <consortium name="Lawrence Berkeley National Laboratory"/>
            <person name="Steindorff A."/>
            <person name="Hensen N."/>
            <person name="Bonometti L."/>
            <person name="Westerberg I."/>
            <person name="Brannstrom I.O."/>
            <person name="Guillou S."/>
            <person name="Cros-Aarteil S."/>
            <person name="Calhoun S."/>
            <person name="Haridas S."/>
            <person name="Kuo A."/>
            <person name="Mondo S."/>
            <person name="Pangilinan J."/>
            <person name="Riley R."/>
            <person name="Labutti K."/>
            <person name="Andreopoulos B."/>
            <person name="Lipzen A."/>
            <person name="Chen C."/>
            <person name="Yanf M."/>
            <person name="Daum C."/>
            <person name="Ng V."/>
            <person name="Clum A."/>
            <person name="Ohm R."/>
            <person name="Martin F."/>
            <person name="Silar P."/>
            <person name="Natvig D."/>
            <person name="Lalanne C."/>
            <person name="Gautier V."/>
            <person name="Ament-Velasquez S.L."/>
            <person name="Kruys A."/>
            <person name="Hutchinson M.I."/>
            <person name="Powell A.J."/>
            <person name="Barry K."/>
            <person name="Miller A.N."/>
            <person name="Grigoriev I.V."/>
            <person name="Debuchy R."/>
            <person name="Gladieux P."/>
            <person name="Thoren M.H."/>
            <person name="Johannesson H."/>
        </authorList>
    </citation>
    <scope>NUCLEOTIDE SEQUENCE</scope>
    <source>
        <strain evidence="2">PSN293</strain>
    </source>
</reference>
<proteinExistence type="predicted"/>
<dbReference type="InterPro" id="IPR008030">
    <property type="entry name" value="NmrA-like"/>
</dbReference>
<organism evidence="2 3">
    <name type="scientific">Rhypophila decipiens</name>
    <dbReference type="NCBI Taxonomy" id="261697"/>
    <lineage>
        <taxon>Eukaryota</taxon>
        <taxon>Fungi</taxon>
        <taxon>Dikarya</taxon>
        <taxon>Ascomycota</taxon>
        <taxon>Pezizomycotina</taxon>
        <taxon>Sordariomycetes</taxon>
        <taxon>Sordariomycetidae</taxon>
        <taxon>Sordariales</taxon>
        <taxon>Naviculisporaceae</taxon>
        <taxon>Rhypophila</taxon>
    </lineage>
</organism>
<accession>A0AAN6YDY2</accession>
<dbReference type="PANTHER" id="PTHR48079">
    <property type="entry name" value="PROTEIN YEEZ"/>
    <property type="match status" value="1"/>
</dbReference>
<dbReference type="InterPro" id="IPR051783">
    <property type="entry name" value="NAD(P)-dependent_oxidoreduct"/>
</dbReference>
<evidence type="ECO:0000259" key="1">
    <source>
        <dbReference type="Pfam" id="PF05368"/>
    </source>
</evidence>
<feature type="domain" description="NmrA-like" evidence="1">
    <location>
        <begin position="2"/>
        <end position="91"/>
    </location>
</feature>
<dbReference type="PANTHER" id="PTHR48079:SF6">
    <property type="entry name" value="NAD(P)-BINDING DOMAIN-CONTAINING PROTEIN-RELATED"/>
    <property type="match status" value="1"/>
</dbReference>
<dbReference type="EMBL" id="MU858059">
    <property type="protein sequence ID" value="KAK4217564.1"/>
    <property type="molecule type" value="Genomic_DNA"/>
</dbReference>
<dbReference type="GO" id="GO:0004029">
    <property type="term" value="F:aldehyde dehydrogenase (NAD+) activity"/>
    <property type="evidence" value="ECO:0007669"/>
    <property type="project" value="TreeGrafter"/>
</dbReference>